<reference evidence="1" key="2">
    <citation type="submission" date="2022-04" db="EMBL/GenBank/DDBJ databases">
        <authorList>
            <person name="Bromfield E.S.P."/>
            <person name="Cloutier S."/>
        </authorList>
    </citation>
    <scope>NUCLEOTIDE SEQUENCE</scope>
    <source>
        <strain evidence="1">1S5</strain>
    </source>
</reference>
<dbReference type="PIRSF" id="PIRSF036389">
    <property type="entry name" value="IOR_B"/>
    <property type="match status" value="1"/>
</dbReference>
<dbReference type="Proteomes" id="UP000551709">
    <property type="component" value="Chromosome"/>
</dbReference>
<dbReference type="GO" id="GO:0016491">
    <property type="term" value="F:oxidoreductase activity"/>
    <property type="evidence" value="ECO:0007669"/>
    <property type="project" value="InterPro"/>
</dbReference>
<dbReference type="InterPro" id="IPR037165">
    <property type="entry name" value="AldOxase/xan_DH_Mopterin-bd_sf"/>
</dbReference>
<dbReference type="Pfam" id="PF02738">
    <property type="entry name" value="MoCoBD_1"/>
    <property type="match status" value="1"/>
</dbReference>
<dbReference type="Gene3D" id="3.90.1170.50">
    <property type="entry name" value="Aldehyde oxidase/xanthine dehydrogenase, a/b hammerhead"/>
    <property type="match status" value="1"/>
</dbReference>
<reference evidence="1" key="1">
    <citation type="journal article" date="2017" name="Syst. Appl. Microbiol.">
        <title>Soybeans inoculated with root zone soils of Canadian native legumes harbour diverse and novel Bradyrhizobium spp. that possess agricultural potential.</title>
        <authorList>
            <person name="Bromfield E.S.P."/>
            <person name="Cloutier S."/>
            <person name="Tambong J.T."/>
            <person name="Tran Thi T.V."/>
        </authorList>
    </citation>
    <scope>NUCLEOTIDE SEQUENCE</scope>
    <source>
        <strain evidence="1">1S5</strain>
    </source>
</reference>
<organism evidence="1 2">
    <name type="scientific">Bradyrhizobium barranii subsp. apii</name>
    <dbReference type="NCBI Taxonomy" id="2819348"/>
    <lineage>
        <taxon>Bacteria</taxon>
        <taxon>Pseudomonadati</taxon>
        <taxon>Pseudomonadota</taxon>
        <taxon>Alphaproteobacteria</taxon>
        <taxon>Hyphomicrobiales</taxon>
        <taxon>Nitrobacteraceae</taxon>
        <taxon>Bradyrhizobium</taxon>
        <taxon>Bradyrhizobium barranii</taxon>
    </lineage>
</organism>
<dbReference type="SUPFAM" id="SSF56003">
    <property type="entry name" value="Molybdenum cofactor-binding domain"/>
    <property type="match status" value="2"/>
</dbReference>
<dbReference type="PROSITE" id="PS51318">
    <property type="entry name" value="TAT"/>
    <property type="match status" value="1"/>
</dbReference>
<dbReference type="Pfam" id="PF20256">
    <property type="entry name" value="MoCoBD_2"/>
    <property type="match status" value="2"/>
</dbReference>
<dbReference type="AlphaFoldDB" id="A0A8T5V830"/>
<evidence type="ECO:0000313" key="2">
    <source>
        <dbReference type="Proteomes" id="UP000551709"/>
    </source>
</evidence>
<sequence>MNAHNSLSRRTLLTGGVATGFLLAFHLPLRAAVNEPEQPKDTTDGKFAPNAFIRIDETGQTTLIMPQVEMGQGIYTSISMVLAEELDADWAKVGVLHAPPNDKFYANPAFGLQATGGSTSIRAWWKPLREAGASARAMLVQAAAAQWQVEPASCTTSKGEVIHAASGRKLGYGELALAAQSQTPPKDVPVKDPKDFVLIGQPLKRLDTPDKVNGKVVYGIDAILPNMKIAAIANCPVFGGKVGKVDDSAAMKVAGVRKVVVLDDAVAVIGDHMWAAKGLEALKIEWNEGPNAKISTKDIWEDLRKASEKDGAIAKSVGDIAKGLASGDKFEASFELPFLAHASMEPINATVHVRPDACEIWTGTQIMTRVQSEAAKAAGLPVEKVIVNQHLLGGGFGRKLEPDMVVAAVKIAKQVDYPVKVIWTREEDIQHDVYRPVYRDQVNATLVDGKVAAWKYKIAGSAVIARWLPPAFQKGVDIDAVDAAVETPYDFPNFHVEYVRAEPPAVPTGFWRGVGPNNNVFAFECALDELARKAGKDPVEFRRSMLTKTPRALAVLNLAAEKSGWGQPLPARVGRGVCLQPSFASFLATVVEAEIDDIGEITLRRITSVVDTGIAVNPDTIKAQIEGGLIFGLTAALYGEITIDKGRVQQSNFHDYRMMRINETPKIEVIVVKSGEAPGGIGEAGVNAGPPALRNAIYAATGVALRRLPIDRKLLAAGKKA</sequence>
<evidence type="ECO:0000313" key="1">
    <source>
        <dbReference type="EMBL" id="UPT86505.1"/>
    </source>
</evidence>
<dbReference type="InterPro" id="IPR008274">
    <property type="entry name" value="AldOxase/xan_DH_MoCoBD1"/>
</dbReference>
<dbReference type="RefSeq" id="WP_166079939.1">
    <property type="nucleotide sequence ID" value="NZ_CP096255.1"/>
</dbReference>
<gene>
    <name evidence="1" type="ORF">HAP41_0000040690</name>
</gene>
<dbReference type="InterPro" id="IPR000674">
    <property type="entry name" value="Ald_Oxase/Xan_DH_a/b"/>
</dbReference>
<dbReference type="InterPro" id="IPR052516">
    <property type="entry name" value="N-heterocyclic_Hydroxylase"/>
</dbReference>
<protein>
    <submittedName>
        <fullName evidence="1">Molybdopterin-dependent oxidoreductase</fullName>
    </submittedName>
</protein>
<dbReference type="InterPro" id="IPR046867">
    <property type="entry name" value="AldOxase/xan_DH_MoCoBD2"/>
</dbReference>
<dbReference type="PANTHER" id="PTHR47495">
    <property type="entry name" value="ALDEHYDE DEHYDROGENASE"/>
    <property type="match status" value="1"/>
</dbReference>
<dbReference type="InterPro" id="IPR006311">
    <property type="entry name" value="TAT_signal"/>
</dbReference>
<dbReference type="SMART" id="SM01008">
    <property type="entry name" value="Ald_Xan_dh_C"/>
    <property type="match status" value="1"/>
</dbReference>
<name>A0A8T5V830_9BRAD</name>
<dbReference type="PANTHER" id="PTHR47495:SF2">
    <property type="entry name" value="ALDEHYDE DEHYDROGENASE"/>
    <property type="match status" value="1"/>
</dbReference>
<accession>A0A8T5V830</accession>
<dbReference type="Gene3D" id="3.30.365.10">
    <property type="entry name" value="Aldehyde oxidase/xanthine dehydrogenase, molybdopterin binding domain"/>
    <property type="match status" value="4"/>
</dbReference>
<proteinExistence type="predicted"/>
<dbReference type="EMBL" id="CP096255">
    <property type="protein sequence ID" value="UPT86505.1"/>
    <property type="molecule type" value="Genomic_DNA"/>
</dbReference>
<dbReference type="InterPro" id="IPR012368">
    <property type="entry name" value="OxRdtase_Mopterin-bd_su_IorB"/>
</dbReference>